<dbReference type="InterPro" id="IPR036047">
    <property type="entry name" value="F-box-like_dom_sf"/>
</dbReference>
<evidence type="ECO:0000259" key="2">
    <source>
        <dbReference type="PROSITE" id="PS50181"/>
    </source>
</evidence>
<dbReference type="AlphaFoldDB" id="Q9LM80"/>
<dbReference type="PANTHER" id="PTHR31672:SF13">
    <property type="entry name" value="F-BOX PROTEIN CPR30-LIKE"/>
    <property type="match status" value="1"/>
</dbReference>
<dbReference type="InterPro" id="IPR050796">
    <property type="entry name" value="SCF_F-box_component"/>
</dbReference>
<dbReference type="SUPFAM" id="SSF50965">
    <property type="entry name" value="Galactose oxidase, central domain"/>
    <property type="match status" value="1"/>
</dbReference>
<organism evidence="3">
    <name type="scientific">Arabidopsis thaliana</name>
    <name type="common">Mouse-ear cress</name>
    <dbReference type="NCBI Taxonomy" id="3702"/>
    <lineage>
        <taxon>Eukaryota</taxon>
        <taxon>Viridiplantae</taxon>
        <taxon>Streptophyta</taxon>
        <taxon>Embryophyta</taxon>
        <taxon>Tracheophyta</taxon>
        <taxon>Spermatophyta</taxon>
        <taxon>Magnoliopsida</taxon>
        <taxon>eudicotyledons</taxon>
        <taxon>Gunneridae</taxon>
        <taxon>Pentapetalae</taxon>
        <taxon>rosids</taxon>
        <taxon>malvids</taxon>
        <taxon>Brassicales</taxon>
        <taxon>Brassicaceae</taxon>
        <taxon>Camelineae</taxon>
        <taxon>Arabidopsis</taxon>
    </lineage>
</organism>
<dbReference type="EMBL" id="AC069251">
    <property type="protein sequence ID" value="AAF80619.1"/>
    <property type="molecule type" value="Genomic_DNA"/>
</dbReference>
<dbReference type="TAIR" id="AT1G20735"/>
<dbReference type="Pfam" id="PF05742">
    <property type="entry name" value="TANGO2"/>
    <property type="match status" value="1"/>
</dbReference>
<feature type="domain" description="F-box" evidence="2">
    <location>
        <begin position="1"/>
        <end position="44"/>
    </location>
</feature>
<reference key="1">
    <citation type="journal article" date="2000" name="Nature">
        <title>Sequence and analysis of chromosome 1 of the plant Arabidopsis thaliana.</title>
        <authorList>
            <person name="Theologis A."/>
            <person name="Ecker J.R."/>
            <person name="Palm C.J."/>
            <person name="Federspiel N.A."/>
            <person name="Kaul S."/>
            <person name="White O."/>
            <person name="Alonso J."/>
            <person name="Altafi H."/>
            <person name="Araujo R."/>
            <person name="Bowman C.L."/>
            <person name="Brooks S.Y."/>
            <person name="Buehler E."/>
            <person name="Chan A."/>
            <person name="Chao Q."/>
            <person name="Chen H."/>
            <person name="Cheuk R.F."/>
            <person name="Chin C.W."/>
            <person name="Chung M.K."/>
            <person name="Conn L."/>
            <person name="Conway A.B."/>
            <person name="Conway A.R."/>
            <person name="Creasy T.H."/>
            <person name="Dewar K."/>
            <person name="Dunn P."/>
            <person name="Etgu P."/>
            <person name="Feldblyum T.V."/>
            <person name="Feng J."/>
            <person name="Fong B."/>
            <person name="Fujii C.Y."/>
            <person name="Gill J.E."/>
            <person name="Goldsmith A.D."/>
            <person name="Haas B."/>
            <person name="Hansen N.F."/>
            <person name="Hughes B."/>
            <person name="Huizar L."/>
            <person name="Hunter J.L."/>
            <person name="Jenkins J."/>
            <person name="Johnson-Hopson C."/>
            <person name="Khan S."/>
            <person name="Khaykin E."/>
            <person name="Kim C.J."/>
            <person name="Koo H.L."/>
            <person name="Kremenetskaia I."/>
            <person name="Kurtz D.B."/>
            <person name="Kwan A."/>
            <person name="Lam B."/>
            <person name="Langin-Hooper S."/>
            <person name="Lee A."/>
            <person name="Lee J.M."/>
            <person name="Lenz C.A."/>
            <person name="Li J.H."/>
            <person name="Li Y."/>
            <person name="Lin X."/>
            <person name="Liu S.X."/>
            <person name="Liu Z.A."/>
            <person name="Luros J.S."/>
            <person name="Maiti R."/>
            <person name="Marziali A."/>
            <person name="Militscher J."/>
            <person name="Miranda M."/>
            <person name="Nguyen M."/>
            <person name="Nierman W.C."/>
            <person name="Osborne B.I."/>
            <person name="Pai G."/>
            <person name="Peterson J."/>
            <person name="Pham P.K."/>
            <person name="Rizzo M."/>
            <person name="Rooney T."/>
            <person name="Rowley D."/>
            <person name="Sakano H."/>
            <person name="Salzberg S.L."/>
            <person name="Schwartz J.R."/>
            <person name="Shinn P."/>
            <person name="Southwick A.M."/>
            <person name="Sun H."/>
            <person name="Tallon L.J."/>
            <person name="Tambunga G."/>
            <person name="Toriumi M.J."/>
            <person name="Town C.D."/>
            <person name="Utterback T."/>
            <person name="Van Aken S."/>
            <person name="Vaysberg M."/>
            <person name="Vysotskaia V.S."/>
            <person name="Walker M."/>
            <person name="Wu D."/>
            <person name="Yu G."/>
            <person name="Fraser C.M."/>
            <person name="Venter J.C."/>
            <person name="Davis R.W."/>
        </authorList>
    </citation>
    <scope>NUCLEOTIDE SEQUENCE [LARGE SCALE GENOMIC DNA]</scope>
    <source>
        <strain>cv. Columbia</strain>
    </source>
</reference>
<sequence length="697" mass="79023">MNDLPFHLLDNILFRLDPKSLGIMRCTNRSINSHISNDPNFVSGYSSEYSSRVGSSLFHVGISLGDNFIICHHFSYSCDSTSVKERSVLEFLSCYILGSCSGLLLLFIDGLFLANPLTKRFRPLNHSGSKLLSPIFGRNSQITSRDDGIEDYKARKERRMRVGFVVSPTKGFKIVCILEMETVYGFEISDGDSWRLSETTITTSSKSLLTTWMKPVYLDGTLHWLRNDGSIIAFDPETEQARFVPSVFHRGGPGTKLIFTEDSKKNRLTLISGTKETISVYTLVNNSKWDLTRQIANVYVNEIDLLCWQLIVCDGKCLVVVENTHSGYGVVHVYDLEANSWKVSGSNEFMGMSIGDFYKFTPSLVFVEGDEQEIIASTEKRIISALTAYVDGDRKQQKLYPNLDKEALKRVGILMLEEADKQRKKQSTVNHLSAIKTERESQQAQQRARDSKNIVDEPFSVSAIDRSIRKAEWVKTETDQILSGRCPETDGTWLGISTRGRVAFLVEAGTINRDRFNGAESRTLEFLESNESPEDFAKSSAADYIRNKNTAAFHLIVADIASNSMLYISKPRFSDYGIVYTEPVGPGVHTLSSAGLDSDVGYRDLRMRHSFCEMINRERLPPIRDIAEIMYDPVKAYESVLLSSIFFVDMKIGYEHYGTRITTALVVKRTKEVLFFERYREIFNDDWDDHDFAFTII</sequence>
<feature type="region of interest" description="Disordered" evidence="1">
    <location>
        <begin position="425"/>
        <end position="452"/>
    </location>
</feature>
<dbReference type="PROSITE" id="PS50181">
    <property type="entry name" value="FBOX"/>
    <property type="match status" value="1"/>
</dbReference>
<reference evidence="3" key="2">
    <citation type="submission" date="2000-06" db="EMBL/GenBank/DDBJ databases">
        <title>Genomic sequence for Arabidopsis thaliana BAC F2D10 from chromosome I.</title>
        <authorList>
            <person name="Shinn P."/>
            <person name="Brooks S."/>
            <person name="Buehler E."/>
            <person name="Chao Q."/>
            <person name="Johnson-Hopson C."/>
            <person name="Khan S."/>
            <person name="Kim C."/>
            <person name="Altafi H."/>
            <person name="Bei Q."/>
            <person name="Chin C."/>
            <person name="Chiou J."/>
            <person name="Choi E."/>
            <person name="Conn L."/>
            <person name="Conway A."/>
            <person name="Gonzales A."/>
            <person name="Hansen N."/>
            <person name="Howing B."/>
            <person name="Koo T."/>
            <person name="Lam B."/>
            <person name="Lee J."/>
            <person name="Lenz C."/>
            <person name="Li J."/>
            <person name="Liu A."/>
            <person name="Liu K."/>
            <person name="Liu S."/>
            <person name="Mukharsky N."/>
            <person name="Nguyen M."/>
            <person name="Palm C."/>
            <person name="Pham P."/>
            <person name="Sakano H."/>
            <person name="Schwartz J."/>
            <person name="Southwick A."/>
            <person name="Thaveri A."/>
            <person name="Toriumi M."/>
            <person name="Vaysberg M."/>
            <person name="Yu G."/>
            <person name="Federspiel N.A."/>
            <person name="Theologis A."/>
            <person name="Ecker J.R."/>
        </authorList>
    </citation>
    <scope>NUCLEOTIDE SEQUENCE</scope>
</reference>
<name>Q9LM80_ARATH</name>
<proteinExistence type="predicted"/>
<evidence type="ECO:0000313" key="3">
    <source>
        <dbReference type="EMBL" id="AAF80619.1"/>
    </source>
</evidence>
<dbReference type="InterPro" id="IPR011043">
    <property type="entry name" value="Gal_Oxase/kelch_b-propeller"/>
</dbReference>
<dbReference type="SMART" id="SM00256">
    <property type="entry name" value="FBOX"/>
    <property type="match status" value="1"/>
</dbReference>
<dbReference type="Pfam" id="PF00646">
    <property type="entry name" value="F-box"/>
    <property type="match status" value="1"/>
</dbReference>
<dbReference type="SUPFAM" id="SSF81383">
    <property type="entry name" value="F-box domain"/>
    <property type="match status" value="1"/>
</dbReference>
<dbReference type="PANTHER" id="PTHR31672">
    <property type="entry name" value="BNACNNG10540D PROTEIN"/>
    <property type="match status" value="1"/>
</dbReference>
<dbReference type="ExpressionAtlas" id="Q9LM80">
    <property type="expression patterns" value="baseline and differential"/>
</dbReference>
<feature type="compositionally biased region" description="Basic and acidic residues" evidence="1">
    <location>
        <begin position="436"/>
        <end position="452"/>
    </location>
</feature>
<dbReference type="InterPro" id="IPR001810">
    <property type="entry name" value="F-box_dom"/>
</dbReference>
<evidence type="ECO:0000256" key="1">
    <source>
        <dbReference type="SAM" id="MobiDB-lite"/>
    </source>
</evidence>
<accession>Q9LM80</accession>
<dbReference type="InterPro" id="IPR008551">
    <property type="entry name" value="TANGO2"/>
</dbReference>
<reference evidence="3" key="3">
    <citation type="submission" date="2000-07" db="EMBL/GenBank/DDBJ databases">
        <authorList>
            <person name="Shinn P."/>
            <person name="Brooks S."/>
            <person name="Buehler E."/>
            <person name="Chao Q."/>
            <person name="Cheuk R."/>
            <person name="Johnson-Hopson C."/>
            <person name="Khan S."/>
            <person name="Kim C."/>
            <person name="Altafi H."/>
            <person name="Bei B."/>
            <person name="Chin C."/>
            <person name="Chiou J."/>
            <person name="Choi E."/>
            <person name="Conn L."/>
            <person name="Conway A."/>
            <person name="Gonzalez A."/>
            <person name="Hansen N."/>
            <person name="Howing B."/>
            <person name="Koo T."/>
            <person name="Lam B."/>
            <person name="Lee J."/>
            <person name="Lenz C."/>
            <person name="Li J."/>
            <person name="Liu A."/>
            <person name="Liu J."/>
            <person name="Liu S."/>
            <person name="Mukharsky N."/>
            <person name="Nguyen M."/>
            <person name="Palm C."/>
            <person name="Pham P."/>
            <person name="Sakano H."/>
            <person name="Schwartz J."/>
            <person name="Southwick A."/>
            <person name="Thaveri A."/>
            <person name="Toriumi M."/>
            <person name="Vaysberg M."/>
            <person name="Yu G."/>
            <person name="Davis R."/>
            <person name="Federspiel N."/>
            <person name="Theologis A."/>
            <person name="Ecker J."/>
        </authorList>
    </citation>
    <scope>NUCLEOTIDE SEQUENCE</scope>
</reference>
<protein>
    <submittedName>
        <fullName evidence="3">F2D10.23</fullName>
    </submittedName>
</protein>